<name>A0A6A5QUF9_AMPQU</name>
<gene>
    <name evidence="3" type="ORF">BDU57DRAFT_129408</name>
</gene>
<keyword evidence="1" id="KW-0175">Coiled coil</keyword>
<feature type="coiled-coil region" evidence="1">
    <location>
        <begin position="156"/>
        <end position="190"/>
    </location>
</feature>
<dbReference type="Proteomes" id="UP000800096">
    <property type="component" value="Unassembled WGS sequence"/>
</dbReference>
<evidence type="ECO:0000313" key="4">
    <source>
        <dbReference type="Proteomes" id="UP000800096"/>
    </source>
</evidence>
<evidence type="ECO:0000256" key="2">
    <source>
        <dbReference type="SAM" id="MobiDB-lite"/>
    </source>
</evidence>
<proteinExistence type="predicted"/>
<sequence>MAQLDTPMPNAPLTPSEDASPASPQPQPVVDFSPATVPYNESFENDLMNLILHPPSNHSAPIQGDNNPMIPASQLPIPLSSTLRTHTSPIPGLHLTHANGYHTGGPGPSSATIQAFAEKLVREHGVDIQNIAEVRRVVRATMDEKMGDLRSRMAERAKAVKRNREIDDELEKLRLQRDDEVRVLEKMKGRR</sequence>
<evidence type="ECO:0000256" key="1">
    <source>
        <dbReference type="SAM" id="Coils"/>
    </source>
</evidence>
<protein>
    <submittedName>
        <fullName evidence="3">Uncharacterized protein</fullName>
    </submittedName>
</protein>
<dbReference type="OrthoDB" id="3926908at2759"/>
<dbReference type="EMBL" id="ML979133">
    <property type="protein sequence ID" value="KAF1919093.1"/>
    <property type="molecule type" value="Genomic_DNA"/>
</dbReference>
<keyword evidence="4" id="KW-1185">Reference proteome</keyword>
<organism evidence="3 4">
    <name type="scientific">Ampelomyces quisqualis</name>
    <name type="common">Powdery mildew agent</name>
    <dbReference type="NCBI Taxonomy" id="50730"/>
    <lineage>
        <taxon>Eukaryota</taxon>
        <taxon>Fungi</taxon>
        <taxon>Dikarya</taxon>
        <taxon>Ascomycota</taxon>
        <taxon>Pezizomycotina</taxon>
        <taxon>Dothideomycetes</taxon>
        <taxon>Pleosporomycetidae</taxon>
        <taxon>Pleosporales</taxon>
        <taxon>Pleosporineae</taxon>
        <taxon>Phaeosphaeriaceae</taxon>
        <taxon>Ampelomyces</taxon>
    </lineage>
</organism>
<accession>A0A6A5QUF9</accession>
<reference evidence="3" key="1">
    <citation type="journal article" date="2020" name="Stud. Mycol.">
        <title>101 Dothideomycetes genomes: a test case for predicting lifestyles and emergence of pathogens.</title>
        <authorList>
            <person name="Haridas S."/>
            <person name="Albert R."/>
            <person name="Binder M."/>
            <person name="Bloem J."/>
            <person name="Labutti K."/>
            <person name="Salamov A."/>
            <person name="Andreopoulos B."/>
            <person name="Baker S."/>
            <person name="Barry K."/>
            <person name="Bills G."/>
            <person name="Bluhm B."/>
            <person name="Cannon C."/>
            <person name="Castanera R."/>
            <person name="Culley D."/>
            <person name="Daum C."/>
            <person name="Ezra D."/>
            <person name="Gonzalez J."/>
            <person name="Henrissat B."/>
            <person name="Kuo A."/>
            <person name="Liang C."/>
            <person name="Lipzen A."/>
            <person name="Lutzoni F."/>
            <person name="Magnuson J."/>
            <person name="Mondo S."/>
            <person name="Nolan M."/>
            <person name="Ohm R."/>
            <person name="Pangilinan J."/>
            <person name="Park H.-J."/>
            <person name="Ramirez L."/>
            <person name="Alfaro M."/>
            <person name="Sun H."/>
            <person name="Tritt A."/>
            <person name="Yoshinaga Y."/>
            <person name="Zwiers L.-H."/>
            <person name="Turgeon B."/>
            <person name="Goodwin S."/>
            <person name="Spatafora J."/>
            <person name="Crous P."/>
            <person name="Grigoriev I."/>
        </authorList>
    </citation>
    <scope>NUCLEOTIDE SEQUENCE</scope>
    <source>
        <strain evidence="3">HMLAC05119</strain>
    </source>
</reference>
<feature type="region of interest" description="Disordered" evidence="2">
    <location>
        <begin position="1"/>
        <end position="37"/>
    </location>
</feature>
<evidence type="ECO:0000313" key="3">
    <source>
        <dbReference type="EMBL" id="KAF1919093.1"/>
    </source>
</evidence>
<dbReference type="AlphaFoldDB" id="A0A6A5QUF9"/>